<proteinExistence type="predicted"/>
<reference evidence="1 2" key="1">
    <citation type="submission" date="2021-01" db="EMBL/GenBank/DDBJ databases">
        <title>Whole genome shotgun sequence of Planobispora longispora NBRC 13918.</title>
        <authorList>
            <person name="Komaki H."/>
            <person name="Tamura T."/>
        </authorList>
    </citation>
    <scope>NUCLEOTIDE SEQUENCE [LARGE SCALE GENOMIC DNA]</scope>
    <source>
        <strain evidence="1 2">NBRC 13918</strain>
    </source>
</reference>
<keyword evidence="2" id="KW-1185">Reference proteome</keyword>
<comment type="caution">
    <text evidence="1">The sequence shown here is derived from an EMBL/GenBank/DDBJ whole genome shotgun (WGS) entry which is preliminary data.</text>
</comment>
<evidence type="ECO:0000313" key="2">
    <source>
        <dbReference type="Proteomes" id="UP000616724"/>
    </source>
</evidence>
<name>A0A8J3RQY4_9ACTN</name>
<dbReference type="AlphaFoldDB" id="A0A8J3RQY4"/>
<organism evidence="1 2">
    <name type="scientific">Planobispora longispora</name>
    <dbReference type="NCBI Taxonomy" id="28887"/>
    <lineage>
        <taxon>Bacteria</taxon>
        <taxon>Bacillati</taxon>
        <taxon>Actinomycetota</taxon>
        <taxon>Actinomycetes</taxon>
        <taxon>Streptosporangiales</taxon>
        <taxon>Streptosporangiaceae</taxon>
        <taxon>Planobispora</taxon>
    </lineage>
</organism>
<sequence>MVGLKQAPDPVLRRRAGIPLGLPSSTRSWVHLRGFRYRVNTAEPALTSRDALNLLVGWDLPRSSPVWTETLG</sequence>
<accession>A0A8J3RQY4</accession>
<dbReference type="Proteomes" id="UP000616724">
    <property type="component" value="Unassembled WGS sequence"/>
</dbReference>
<gene>
    <name evidence="1" type="ORF">Plo01_44680</name>
</gene>
<dbReference type="EMBL" id="BOOH01000037">
    <property type="protein sequence ID" value="GIH78039.1"/>
    <property type="molecule type" value="Genomic_DNA"/>
</dbReference>
<evidence type="ECO:0000313" key="1">
    <source>
        <dbReference type="EMBL" id="GIH78039.1"/>
    </source>
</evidence>
<protein>
    <submittedName>
        <fullName evidence="1">Uncharacterized protein</fullName>
    </submittedName>
</protein>